<dbReference type="Proteomes" id="UP001218218">
    <property type="component" value="Unassembled WGS sequence"/>
</dbReference>
<name>A0AAD7EJ25_9AGAR</name>
<organism evidence="2 3">
    <name type="scientific">Mycena albidolilacea</name>
    <dbReference type="NCBI Taxonomy" id="1033008"/>
    <lineage>
        <taxon>Eukaryota</taxon>
        <taxon>Fungi</taxon>
        <taxon>Dikarya</taxon>
        <taxon>Basidiomycota</taxon>
        <taxon>Agaricomycotina</taxon>
        <taxon>Agaricomycetes</taxon>
        <taxon>Agaricomycetidae</taxon>
        <taxon>Agaricales</taxon>
        <taxon>Marasmiineae</taxon>
        <taxon>Mycenaceae</taxon>
        <taxon>Mycena</taxon>
    </lineage>
</organism>
<dbReference type="Pfam" id="PF12697">
    <property type="entry name" value="Abhydrolase_6"/>
    <property type="match status" value="1"/>
</dbReference>
<comment type="caution">
    <text evidence="2">The sequence shown here is derived from an EMBL/GenBank/DDBJ whole genome shotgun (WGS) entry which is preliminary data.</text>
</comment>
<dbReference type="Gene3D" id="3.40.50.1820">
    <property type="entry name" value="alpha/beta hydrolase"/>
    <property type="match status" value="1"/>
</dbReference>
<reference evidence="2" key="1">
    <citation type="submission" date="2023-03" db="EMBL/GenBank/DDBJ databases">
        <title>Massive genome expansion in bonnet fungi (Mycena s.s.) driven by repeated elements and novel gene families across ecological guilds.</title>
        <authorList>
            <consortium name="Lawrence Berkeley National Laboratory"/>
            <person name="Harder C.B."/>
            <person name="Miyauchi S."/>
            <person name="Viragh M."/>
            <person name="Kuo A."/>
            <person name="Thoen E."/>
            <person name="Andreopoulos B."/>
            <person name="Lu D."/>
            <person name="Skrede I."/>
            <person name="Drula E."/>
            <person name="Henrissat B."/>
            <person name="Morin E."/>
            <person name="Kohler A."/>
            <person name="Barry K."/>
            <person name="LaButti K."/>
            <person name="Morin E."/>
            <person name="Salamov A."/>
            <person name="Lipzen A."/>
            <person name="Mereny Z."/>
            <person name="Hegedus B."/>
            <person name="Baldrian P."/>
            <person name="Stursova M."/>
            <person name="Weitz H."/>
            <person name="Taylor A."/>
            <person name="Grigoriev I.V."/>
            <person name="Nagy L.G."/>
            <person name="Martin F."/>
            <person name="Kauserud H."/>
        </authorList>
    </citation>
    <scope>NUCLEOTIDE SEQUENCE</scope>
    <source>
        <strain evidence="2">CBHHK002</strain>
    </source>
</reference>
<dbReference type="InterPro" id="IPR052897">
    <property type="entry name" value="Sec-Metab_Biosynth_Hydrolase"/>
</dbReference>
<accession>A0AAD7EJ25</accession>
<gene>
    <name evidence="2" type="ORF">DFH08DRAFT_1085059</name>
</gene>
<dbReference type="PANTHER" id="PTHR37017">
    <property type="entry name" value="AB HYDROLASE-1 DOMAIN-CONTAINING PROTEIN-RELATED"/>
    <property type="match status" value="1"/>
</dbReference>
<evidence type="ECO:0000313" key="3">
    <source>
        <dbReference type="Proteomes" id="UP001218218"/>
    </source>
</evidence>
<protein>
    <submittedName>
        <fullName evidence="2">Alpha/beta hydrolase fold-1</fullName>
    </submittedName>
</protein>
<keyword evidence="3" id="KW-1185">Reference proteome</keyword>
<sequence>MFTASGPKPAIILIPASFSPLSLYTAVTTDLESHGYTVHGVELQTVGRRATLPSMYDDAAVVAAVASELAEARKDIVLVAHSYGGLVACEAAKGLAKRVREREGKEGGIARIVFVAAVVPGEGESLMDLKDDGYFVIDVARYAEKSYSDVPLDEALSWASQMREHAAASLQQKLTYAAYKDISVAYLVCEEDRAIVPELQNSFIVAMESQMGEMRVDRHSVKSGHHINASQPAVMAETIENCTKLPSL</sequence>
<dbReference type="EMBL" id="JARIHO010000043">
    <property type="protein sequence ID" value="KAJ7325854.1"/>
    <property type="molecule type" value="Genomic_DNA"/>
</dbReference>
<evidence type="ECO:0000313" key="2">
    <source>
        <dbReference type="EMBL" id="KAJ7325854.1"/>
    </source>
</evidence>
<dbReference type="SUPFAM" id="SSF53474">
    <property type="entry name" value="alpha/beta-Hydrolases"/>
    <property type="match status" value="1"/>
</dbReference>
<dbReference type="InterPro" id="IPR029058">
    <property type="entry name" value="AB_hydrolase_fold"/>
</dbReference>
<dbReference type="PANTHER" id="PTHR37017:SF11">
    <property type="entry name" value="ESTERASE_LIPASE_THIOESTERASE DOMAIN-CONTAINING PROTEIN"/>
    <property type="match status" value="1"/>
</dbReference>
<feature type="domain" description="AB hydrolase-1" evidence="1">
    <location>
        <begin position="24"/>
        <end position="237"/>
    </location>
</feature>
<dbReference type="InterPro" id="IPR000073">
    <property type="entry name" value="AB_hydrolase_1"/>
</dbReference>
<keyword evidence="2" id="KW-0378">Hydrolase</keyword>
<evidence type="ECO:0000259" key="1">
    <source>
        <dbReference type="Pfam" id="PF12697"/>
    </source>
</evidence>
<proteinExistence type="predicted"/>
<dbReference type="AlphaFoldDB" id="A0AAD7EJ25"/>
<dbReference type="GO" id="GO:0016787">
    <property type="term" value="F:hydrolase activity"/>
    <property type="evidence" value="ECO:0007669"/>
    <property type="project" value="UniProtKB-KW"/>
</dbReference>